<protein>
    <submittedName>
        <fullName evidence="3">DDE-1 domain-containing protein</fullName>
    </submittedName>
</protein>
<dbReference type="Proteomes" id="UP000271162">
    <property type="component" value="Unassembled WGS sequence"/>
</dbReference>
<reference evidence="1 2" key="2">
    <citation type="submission" date="2018-11" db="EMBL/GenBank/DDBJ databases">
        <authorList>
            <consortium name="Pathogen Informatics"/>
        </authorList>
    </citation>
    <scope>NUCLEOTIDE SEQUENCE [LARGE SCALE GENOMIC DNA]</scope>
</reference>
<dbReference type="InterPro" id="IPR013783">
    <property type="entry name" value="Ig-like_fold"/>
</dbReference>
<reference evidence="3" key="1">
    <citation type="submission" date="2017-02" db="UniProtKB">
        <authorList>
            <consortium name="WormBaseParasite"/>
        </authorList>
    </citation>
    <scope>IDENTIFICATION</scope>
</reference>
<keyword evidence="2" id="KW-1185">Reference proteome</keyword>
<evidence type="ECO:0000313" key="1">
    <source>
        <dbReference type="EMBL" id="VDL76984.1"/>
    </source>
</evidence>
<evidence type="ECO:0000313" key="3">
    <source>
        <dbReference type="WBParaSite" id="NBR_0001339401-mRNA-1"/>
    </source>
</evidence>
<dbReference type="WBParaSite" id="NBR_0001339401-mRNA-1">
    <property type="protein sequence ID" value="NBR_0001339401-mRNA-1"/>
    <property type="gene ID" value="NBR_0001339401"/>
</dbReference>
<accession>A0A0N4YAH7</accession>
<dbReference type="AlphaFoldDB" id="A0A0N4YAH7"/>
<name>A0A0N4YAH7_NIPBR</name>
<sequence>MEAKNAREAKLSSSAPTQGSLFSPPHALLPFKDFFDKDSAYGAQYPDQVVIIQKRQQGYLRRRVLTGKLVEDTEMRTFWGRKGKPITLPCTLSTPEDTNFSLEWRKENKLILSAYGSEDGHAAPSSQGRKKELYGAAISRTYMILNALTTTDCDMLVNAYKTYVRPIVECEALRKAWEEIDEDVLRPAVDAFLKRLRACIRAKGGHLET</sequence>
<dbReference type="InterPro" id="IPR036397">
    <property type="entry name" value="RNaseH_sf"/>
</dbReference>
<gene>
    <name evidence="1" type="ORF">NBR_LOCUS13395</name>
</gene>
<organism evidence="3">
    <name type="scientific">Nippostrongylus brasiliensis</name>
    <name type="common">Rat hookworm</name>
    <dbReference type="NCBI Taxonomy" id="27835"/>
    <lineage>
        <taxon>Eukaryota</taxon>
        <taxon>Metazoa</taxon>
        <taxon>Ecdysozoa</taxon>
        <taxon>Nematoda</taxon>
        <taxon>Chromadorea</taxon>
        <taxon>Rhabditida</taxon>
        <taxon>Rhabditina</taxon>
        <taxon>Rhabditomorpha</taxon>
        <taxon>Strongyloidea</taxon>
        <taxon>Heligmosomidae</taxon>
        <taxon>Nippostrongylus</taxon>
    </lineage>
</organism>
<dbReference type="Gene3D" id="3.30.420.10">
    <property type="entry name" value="Ribonuclease H-like superfamily/Ribonuclease H"/>
    <property type="match status" value="1"/>
</dbReference>
<dbReference type="GO" id="GO:0003676">
    <property type="term" value="F:nucleic acid binding"/>
    <property type="evidence" value="ECO:0007669"/>
    <property type="project" value="InterPro"/>
</dbReference>
<proteinExistence type="predicted"/>
<evidence type="ECO:0000313" key="2">
    <source>
        <dbReference type="Proteomes" id="UP000271162"/>
    </source>
</evidence>
<dbReference type="Gene3D" id="2.60.40.10">
    <property type="entry name" value="Immunoglobulins"/>
    <property type="match status" value="1"/>
</dbReference>
<dbReference type="EMBL" id="UYSL01021025">
    <property type="protein sequence ID" value="VDL76984.1"/>
    <property type="molecule type" value="Genomic_DNA"/>
</dbReference>